<dbReference type="PRINTS" id="PR00739">
    <property type="entry name" value="GLHYDRLASE26"/>
</dbReference>
<comment type="similarity">
    <text evidence="1 7">Belongs to the glycosyl hydrolase 26 family.</text>
</comment>
<dbReference type="Proteomes" id="UP000216339">
    <property type="component" value="Unassembled WGS sequence"/>
</dbReference>
<evidence type="ECO:0000256" key="2">
    <source>
        <dbReference type="ARBA" id="ARBA00022801"/>
    </source>
</evidence>
<comment type="caution">
    <text evidence="10">The sequence shown here is derived from an EMBL/GenBank/DDBJ whole genome shotgun (WGS) entry which is preliminary data.</text>
</comment>
<feature type="chain" id="PRO_5013238783" evidence="8">
    <location>
        <begin position="26"/>
        <end position="392"/>
    </location>
</feature>
<dbReference type="GO" id="GO:0016985">
    <property type="term" value="F:mannan endo-1,4-beta-mannosidase activity"/>
    <property type="evidence" value="ECO:0007669"/>
    <property type="project" value="InterPro"/>
</dbReference>
<dbReference type="Pfam" id="PF02156">
    <property type="entry name" value="Glyco_hydro_26"/>
    <property type="match status" value="1"/>
</dbReference>
<evidence type="ECO:0000256" key="7">
    <source>
        <dbReference type="PROSITE-ProRule" id="PRU01100"/>
    </source>
</evidence>
<feature type="binding site" evidence="5">
    <location>
        <position position="271"/>
    </location>
    <ligand>
        <name>substrate</name>
    </ligand>
</feature>
<dbReference type="PROSITE" id="PS51764">
    <property type="entry name" value="GH26"/>
    <property type="match status" value="1"/>
</dbReference>
<dbReference type="EMBL" id="MQWD01000001">
    <property type="protein sequence ID" value="PAP76003.1"/>
    <property type="molecule type" value="Genomic_DNA"/>
</dbReference>
<dbReference type="InterPro" id="IPR022790">
    <property type="entry name" value="GH26_dom"/>
</dbReference>
<feature type="binding site" evidence="5">
    <location>
        <position position="205"/>
    </location>
    <ligand>
        <name>substrate</name>
    </ligand>
</feature>
<dbReference type="InterPro" id="IPR016714">
    <property type="entry name" value="MANB/E"/>
</dbReference>
<sequence length="392" mass="43726">MTARHLLAPPAFRLLVLALAVAGCAAPARLGDAAPEADLVDPDATAETRALFVNLRALAPDHLLFGHQDDLAYGVTWDREPGRSDVKETAGSYPAVYGWELGDLELGAEENLDGVAFDDMQRWIREGHARGGVITIAWHMANPVSGGNTWDTTPAVHTVVPGGENHDAFRGWLDTFADFVDGLRDAEGRPIPVLFRPYHEHTGSWFWWGADQTSVEDYKSLWRFTVEYLRDGRDLHNLLYVYSPDVFESEAEYLERYPGDAYVDVLGSDDYQALRTDSTVAAMTRRLATVVRLAEARGKLAVLSETGLEGVPDDDWWTNRLLRAIEADPVARRIAYALVWRNANAEARAARGESTTHWFGPHPDGVDAEDFRRFAATDFVLLEDDLPDLYER</sequence>
<dbReference type="PIRSF" id="PIRSF018168">
    <property type="entry name" value="Mannan-1_4-beta-mannosidase"/>
    <property type="match status" value="1"/>
</dbReference>
<reference evidence="10 11" key="1">
    <citation type="submission" date="2016-11" db="EMBL/GenBank/DDBJ databases">
        <title>Study of marine rhodopsin-containing bacteria.</title>
        <authorList>
            <person name="Yoshizawa S."/>
            <person name="Kumagai Y."/>
            <person name="Kogure K."/>
        </authorList>
    </citation>
    <scope>NUCLEOTIDE SEQUENCE [LARGE SCALE GENOMIC DNA]</scope>
    <source>
        <strain evidence="10 11">SAORIC-28</strain>
    </source>
</reference>
<evidence type="ECO:0000313" key="10">
    <source>
        <dbReference type="EMBL" id="PAP76003.1"/>
    </source>
</evidence>
<evidence type="ECO:0000256" key="3">
    <source>
        <dbReference type="ARBA" id="ARBA00023295"/>
    </source>
</evidence>
<keyword evidence="2 7" id="KW-0378">Hydrolase</keyword>
<feature type="binding site" evidence="5">
    <location>
        <position position="139"/>
    </location>
    <ligand>
        <name>substrate</name>
    </ligand>
</feature>
<feature type="signal peptide" evidence="8">
    <location>
        <begin position="1"/>
        <end position="25"/>
    </location>
</feature>
<name>A0A271IXQ5_9BACT</name>
<dbReference type="InterPro" id="IPR000805">
    <property type="entry name" value="Glyco_hydro_26"/>
</dbReference>
<evidence type="ECO:0000313" key="11">
    <source>
        <dbReference type="Proteomes" id="UP000216339"/>
    </source>
</evidence>
<feature type="active site" description="Nucleophile" evidence="4 7">
    <location>
        <position position="305"/>
    </location>
</feature>
<accession>A0A271IXQ5</accession>
<feature type="domain" description="GH26" evidence="9">
    <location>
        <begin position="46"/>
        <end position="384"/>
    </location>
</feature>
<evidence type="ECO:0000256" key="8">
    <source>
        <dbReference type="SAM" id="SignalP"/>
    </source>
</evidence>
<evidence type="ECO:0000256" key="1">
    <source>
        <dbReference type="ARBA" id="ARBA00007754"/>
    </source>
</evidence>
<gene>
    <name evidence="10" type="ORF">BSZ37_05880</name>
</gene>
<feature type="active site" description="Proton donor" evidence="4 7">
    <location>
        <position position="200"/>
    </location>
</feature>
<dbReference type="RefSeq" id="WP_095509646.1">
    <property type="nucleotide sequence ID" value="NZ_MQWD01000001.1"/>
</dbReference>
<dbReference type="Gene3D" id="3.20.20.80">
    <property type="entry name" value="Glycosidases"/>
    <property type="match status" value="1"/>
</dbReference>
<dbReference type="PANTHER" id="PTHR40079">
    <property type="entry name" value="MANNAN ENDO-1,4-BETA-MANNOSIDASE E-RELATED"/>
    <property type="match status" value="1"/>
</dbReference>
<evidence type="ECO:0000256" key="5">
    <source>
        <dbReference type="PIRSR" id="PIRSR018168-2"/>
    </source>
</evidence>
<dbReference type="InterPro" id="IPR017853">
    <property type="entry name" value="GH"/>
</dbReference>
<dbReference type="GO" id="GO:0006080">
    <property type="term" value="P:substituted mannan metabolic process"/>
    <property type="evidence" value="ECO:0007669"/>
    <property type="project" value="InterPro"/>
</dbReference>
<feature type="site" description="Plays an important role in maintaining the position of the catalytic nucleophile" evidence="6">
    <location>
        <position position="199"/>
    </location>
</feature>
<dbReference type="OrthoDB" id="9816550at2"/>
<evidence type="ECO:0000259" key="9">
    <source>
        <dbReference type="PROSITE" id="PS51764"/>
    </source>
</evidence>
<dbReference type="PANTHER" id="PTHR40079:SF4">
    <property type="entry name" value="GH26 DOMAIN-CONTAINING PROTEIN-RELATED"/>
    <property type="match status" value="1"/>
</dbReference>
<organism evidence="10 11">
    <name type="scientific">Rubrivirga marina</name>
    <dbReference type="NCBI Taxonomy" id="1196024"/>
    <lineage>
        <taxon>Bacteria</taxon>
        <taxon>Pseudomonadati</taxon>
        <taxon>Rhodothermota</taxon>
        <taxon>Rhodothermia</taxon>
        <taxon>Rhodothermales</taxon>
        <taxon>Rubricoccaceae</taxon>
        <taxon>Rubrivirga</taxon>
    </lineage>
</organism>
<keyword evidence="11" id="KW-1185">Reference proteome</keyword>
<protein>
    <submittedName>
        <fullName evidence="10">Beta-mannosidase</fullName>
    </submittedName>
</protein>
<keyword evidence="8" id="KW-0732">Signal</keyword>
<evidence type="ECO:0000256" key="6">
    <source>
        <dbReference type="PIRSR" id="PIRSR018168-3"/>
    </source>
</evidence>
<proteinExistence type="inferred from homology"/>
<keyword evidence="3 7" id="KW-0326">Glycosidase</keyword>
<dbReference type="AlphaFoldDB" id="A0A271IXQ5"/>
<dbReference type="PROSITE" id="PS51257">
    <property type="entry name" value="PROKAR_LIPOPROTEIN"/>
    <property type="match status" value="1"/>
</dbReference>
<evidence type="ECO:0000256" key="4">
    <source>
        <dbReference type="PIRSR" id="PIRSR018168-1"/>
    </source>
</evidence>
<dbReference type="SUPFAM" id="SSF51445">
    <property type="entry name" value="(Trans)glycosidases"/>
    <property type="match status" value="1"/>
</dbReference>